<dbReference type="InterPro" id="IPR050275">
    <property type="entry name" value="PGM_Phosphatase"/>
</dbReference>
<dbReference type="InterPro" id="IPR029033">
    <property type="entry name" value="His_PPase_superfam"/>
</dbReference>
<protein>
    <submittedName>
        <fullName evidence="1">Uncharacterized protein</fullName>
    </submittedName>
</protein>
<evidence type="ECO:0000313" key="2">
    <source>
        <dbReference type="Proteomes" id="UP001295684"/>
    </source>
</evidence>
<dbReference type="PANTHER" id="PTHR48100:SF61">
    <property type="entry name" value="PHOSPHOGLYCERATE MUTASE"/>
    <property type="match status" value="1"/>
</dbReference>
<dbReference type="Pfam" id="PF00300">
    <property type="entry name" value="His_Phos_1"/>
    <property type="match status" value="1"/>
</dbReference>
<reference evidence="1" key="1">
    <citation type="submission" date="2023-07" db="EMBL/GenBank/DDBJ databases">
        <authorList>
            <consortium name="AG Swart"/>
            <person name="Singh M."/>
            <person name="Singh A."/>
            <person name="Seah K."/>
            <person name="Emmerich C."/>
        </authorList>
    </citation>
    <scope>NUCLEOTIDE SEQUENCE</scope>
    <source>
        <strain evidence="1">DP1</strain>
    </source>
</reference>
<dbReference type="InterPro" id="IPR013078">
    <property type="entry name" value="His_Pase_superF_clade-1"/>
</dbReference>
<dbReference type="GO" id="GO:0005737">
    <property type="term" value="C:cytoplasm"/>
    <property type="evidence" value="ECO:0007669"/>
    <property type="project" value="TreeGrafter"/>
</dbReference>
<dbReference type="GO" id="GO:0016791">
    <property type="term" value="F:phosphatase activity"/>
    <property type="evidence" value="ECO:0007669"/>
    <property type="project" value="TreeGrafter"/>
</dbReference>
<gene>
    <name evidence="1" type="ORF">ECRASSUSDP1_LOCUS12058</name>
</gene>
<proteinExistence type="predicted"/>
<keyword evidence="2" id="KW-1185">Reference proteome</keyword>
<name>A0AAD1USS3_EUPCR</name>
<sequence>MESRISEEDKLIQTLKEGSQVILQRHAQSESNSRFIPILRKYGCESKIPKEEYLKCSFIKEDRDTRISELGIEQCLKSQKIANQLDIHTVIVSPMRRAMMTAYHVYKDHPNLENIKFIMLPCLRECINHMGDCPVHIDDILEEFKPLIPQLDDSEINKKESRAHWFMDDFTFSNKNEEFQEKLKSDLKDDCEDSLNTNLCELLMDCIRELMPKPLECGWKMRERSTELKKFVKSYISKNKISKDQKVILVGHYKIFSYYTGKWESELSREEKLPSPTDYVKLENCQFVSDTNDFKEITLEDQ</sequence>
<evidence type="ECO:0000313" key="1">
    <source>
        <dbReference type="EMBL" id="CAI2370740.1"/>
    </source>
</evidence>
<accession>A0AAD1USS3</accession>
<dbReference type="PANTHER" id="PTHR48100">
    <property type="entry name" value="BROAD-SPECIFICITY PHOSPHATASE YOR283W-RELATED"/>
    <property type="match status" value="1"/>
</dbReference>
<dbReference type="Proteomes" id="UP001295684">
    <property type="component" value="Unassembled WGS sequence"/>
</dbReference>
<dbReference type="AlphaFoldDB" id="A0AAD1USS3"/>
<dbReference type="Gene3D" id="3.40.50.1240">
    <property type="entry name" value="Phosphoglycerate mutase-like"/>
    <property type="match status" value="1"/>
</dbReference>
<dbReference type="EMBL" id="CAMPGE010011943">
    <property type="protein sequence ID" value="CAI2370740.1"/>
    <property type="molecule type" value="Genomic_DNA"/>
</dbReference>
<dbReference type="SUPFAM" id="SSF53254">
    <property type="entry name" value="Phosphoglycerate mutase-like"/>
    <property type="match status" value="1"/>
</dbReference>
<comment type="caution">
    <text evidence="1">The sequence shown here is derived from an EMBL/GenBank/DDBJ whole genome shotgun (WGS) entry which is preliminary data.</text>
</comment>
<organism evidence="1 2">
    <name type="scientific">Euplotes crassus</name>
    <dbReference type="NCBI Taxonomy" id="5936"/>
    <lineage>
        <taxon>Eukaryota</taxon>
        <taxon>Sar</taxon>
        <taxon>Alveolata</taxon>
        <taxon>Ciliophora</taxon>
        <taxon>Intramacronucleata</taxon>
        <taxon>Spirotrichea</taxon>
        <taxon>Hypotrichia</taxon>
        <taxon>Euplotida</taxon>
        <taxon>Euplotidae</taxon>
        <taxon>Moneuplotes</taxon>
    </lineage>
</organism>